<dbReference type="AlphaFoldDB" id="A0A6P6J4G6"/>
<organism evidence="2 3">
    <name type="scientific">Carassius auratus</name>
    <name type="common">Goldfish</name>
    <dbReference type="NCBI Taxonomy" id="7957"/>
    <lineage>
        <taxon>Eukaryota</taxon>
        <taxon>Metazoa</taxon>
        <taxon>Chordata</taxon>
        <taxon>Craniata</taxon>
        <taxon>Vertebrata</taxon>
        <taxon>Euteleostomi</taxon>
        <taxon>Actinopterygii</taxon>
        <taxon>Neopterygii</taxon>
        <taxon>Teleostei</taxon>
        <taxon>Ostariophysi</taxon>
        <taxon>Cypriniformes</taxon>
        <taxon>Cyprinidae</taxon>
        <taxon>Cyprininae</taxon>
        <taxon>Carassius</taxon>
    </lineage>
</organism>
<gene>
    <name evidence="3" type="primary">LOC113039418</name>
</gene>
<sequence length="406" mass="45208">MAEGGAENSFFGIGRGKYGMQFSDTKPGSGEFGYKAHIPDGTRGNYVAHDVNKTFPITSTPKPCNVEGSSDRDVSDFGALVKELGRQIGDSVTANILSGGEFPRTINGNNTGSQCANLDLSQLNVILKSDERDPPVFRGDGLGRCDIQEWIDMMQVYLQKRNVRITEQANEIVGHLMGRAKDIVKVALRSNPDLDCTNHPEIIYSILKQHFSDVSYSSMPLADFYSTLPKHDENPFDYWLRLNKAADIADECLRGQGRRMDNLNSEVAMMFVRNCPHPDLARTFKVRPLECWTAKDVQELLDSFQRELKLRPNPNTYPVCHNAQTSIQNCGNSNVVSESALVCLKQGTNGPGESKQDAKDQSGLDRMADMLAQLIEVLKTKEKSKPEYESSGRLHRRNVAGPRNFK</sequence>
<name>A0A6P6J4G6_CARAU</name>
<evidence type="ECO:0000256" key="1">
    <source>
        <dbReference type="SAM" id="MobiDB-lite"/>
    </source>
</evidence>
<dbReference type="KEGG" id="caua:113039418"/>
<evidence type="ECO:0000313" key="3">
    <source>
        <dbReference type="RefSeq" id="XP_026053107.1"/>
    </source>
</evidence>
<dbReference type="RefSeq" id="XP_026053107.1">
    <property type="nucleotide sequence ID" value="XM_026197322.1"/>
</dbReference>
<keyword evidence="2" id="KW-1185">Reference proteome</keyword>
<dbReference type="Proteomes" id="UP000515129">
    <property type="component" value="Chromosome 22"/>
</dbReference>
<reference evidence="3" key="1">
    <citation type="submission" date="2025-08" db="UniProtKB">
        <authorList>
            <consortium name="RefSeq"/>
        </authorList>
    </citation>
    <scope>IDENTIFICATION</scope>
    <source>
        <strain evidence="3">Wakin</strain>
        <tissue evidence="3">Muscle</tissue>
    </source>
</reference>
<dbReference type="GeneID" id="113039418"/>
<proteinExistence type="predicted"/>
<protein>
    <submittedName>
        <fullName evidence="3">Uncharacterized protein LOC113039418</fullName>
    </submittedName>
</protein>
<feature type="region of interest" description="Disordered" evidence="1">
    <location>
        <begin position="382"/>
        <end position="406"/>
    </location>
</feature>
<feature type="compositionally biased region" description="Basic and acidic residues" evidence="1">
    <location>
        <begin position="382"/>
        <end position="392"/>
    </location>
</feature>
<evidence type="ECO:0000313" key="2">
    <source>
        <dbReference type="Proteomes" id="UP000515129"/>
    </source>
</evidence>
<dbReference type="OrthoDB" id="8885329at2759"/>
<accession>A0A6P6J4G6</accession>